<dbReference type="Proteomes" id="UP001163105">
    <property type="component" value="Unassembled WGS sequence"/>
</dbReference>
<name>A0AB34G5P1_9HYPO</name>
<organism evidence="3 4">
    <name type="scientific">Purpureocillium lavendulum</name>
    <dbReference type="NCBI Taxonomy" id="1247861"/>
    <lineage>
        <taxon>Eukaryota</taxon>
        <taxon>Fungi</taxon>
        <taxon>Dikarya</taxon>
        <taxon>Ascomycota</taxon>
        <taxon>Pezizomycotina</taxon>
        <taxon>Sordariomycetes</taxon>
        <taxon>Hypocreomycetidae</taxon>
        <taxon>Hypocreales</taxon>
        <taxon>Ophiocordycipitaceae</taxon>
        <taxon>Purpureocillium</taxon>
    </lineage>
</organism>
<reference evidence="3" key="1">
    <citation type="submission" date="2023-01" db="EMBL/GenBank/DDBJ databases">
        <title>The growth and conidiation of Purpureocillium lavendulum are regulated by nitrogen source and histone H3K14 acetylation.</title>
        <authorList>
            <person name="Tang P."/>
            <person name="Han J."/>
            <person name="Zhang C."/>
            <person name="Tang P."/>
            <person name="Qi F."/>
            <person name="Zhang K."/>
            <person name="Liang L."/>
        </authorList>
    </citation>
    <scope>NUCLEOTIDE SEQUENCE</scope>
    <source>
        <strain evidence="3">YMF1.00683</strain>
    </source>
</reference>
<accession>A0AB34G5P1</accession>
<dbReference type="PANTHER" id="PTHR13593">
    <property type="match status" value="1"/>
</dbReference>
<dbReference type="Pfam" id="PF26146">
    <property type="entry name" value="PI-PLC_X"/>
    <property type="match status" value="1"/>
</dbReference>
<evidence type="ECO:0000256" key="2">
    <source>
        <dbReference type="SAM" id="SignalP"/>
    </source>
</evidence>
<dbReference type="GO" id="GO:0006629">
    <property type="term" value="P:lipid metabolic process"/>
    <property type="evidence" value="ECO:0007669"/>
    <property type="project" value="InterPro"/>
</dbReference>
<dbReference type="PANTHER" id="PTHR13593:SF80">
    <property type="entry name" value="PLC-LIKE PHOSPHODIESTERASE"/>
    <property type="match status" value="1"/>
</dbReference>
<dbReference type="GO" id="GO:0008081">
    <property type="term" value="F:phosphoric diester hydrolase activity"/>
    <property type="evidence" value="ECO:0007669"/>
    <property type="project" value="InterPro"/>
</dbReference>
<dbReference type="AlphaFoldDB" id="A0AB34G5P1"/>
<dbReference type="InterPro" id="IPR017946">
    <property type="entry name" value="PLC-like_Pdiesterase_TIM-brl"/>
</dbReference>
<dbReference type="EMBL" id="JAQHRD010000001">
    <property type="protein sequence ID" value="KAJ6446449.1"/>
    <property type="molecule type" value="Genomic_DNA"/>
</dbReference>
<keyword evidence="4" id="KW-1185">Reference proteome</keyword>
<gene>
    <name evidence="3" type="ORF">O9K51_01222</name>
</gene>
<dbReference type="Gene3D" id="3.20.20.190">
    <property type="entry name" value="Phosphatidylinositol (PI) phosphodiesterase"/>
    <property type="match status" value="1"/>
</dbReference>
<dbReference type="InterPro" id="IPR051057">
    <property type="entry name" value="PI-PLC_domain"/>
</dbReference>
<feature type="compositionally biased region" description="Polar residues" evidence="1">
    <location>
        <begin position="331"/>
        <end position="343"/>
    </location>
</feature>
<evidence type="ECO:0000313" key="4">
    <source>
        <dbReference type="Proteomes" id="UP001163105"/>
    </source>
</evidence>
<comment type="caution">
    <text evidence="3">The sequence shown here is derived from an EMBL/GenBank/DDBJ whole genome shotgun (WGS) entry which is preliminary data.</text>
</comment>
<feature type="chain" id="PRO_5044261016" evidence="2">
    <location>
        <begin position="23"/>
        <end position="366"/>
    </location>
</feature>
<feature type="signal peptide" evidence="2">
    <location>
        <begin position="1"/>
        <end position="22"/>
    </location>
</feature>
<evidence type="ECO:0000313" key="3">
    <source>
        <dbReference type="EMBL" id="KAJ6446449.1"/>
    </source>
</evidence>
<keyword evidence="2" id="KW-0732">Signal</keyword>
<feature type="region of interest" description="Disordered" evidence="1">
    <location>
        <begin position="321"/>
        <end position="343"/>
    </location>
</feature>
<dbReference type="SUPFAM" id="SSF51695">
    <property type="entry name" value="PLC-like phosphodiesterases"/>
    <property type="match status" value="1"/>
</dbReference>
<evidence type="ECO:0000256" key="1">
    <source>
        <dbReference type="SAM" id="MobiDB-lite"/>
    </source>
</evidence>
<protein>
    <submittedName>
        <fullName evidence="3">PLC-like phosphodiesterase</fullName>
    </submittedName>
</protein>
<proteinExistence type="predicted"/>
<sequence length="366" mass="38590">MIASSLRSAVVAALALVAGVQAAPQSTTPGNTTSNAGSKACNNSPELCSRQYNNITHMGAHDSSFLRDASTGNSIAGNQFKNATAALNAGIRLLQAQIHKPNTTLEMCHTSCSLLDAGPLETWLAAVNDWMVANPNEVVTLLLVNSDKAPASDFGAVFEKSGIAKLGYKPQTTSATTNWPTLDTMIGQGTRVVSFITNMDYSASTPYLLPEFDFVFETPFEVTQLTGFNCTVDRPSRANPATTAIGNGWMGLVNHFKYQSLASNIMVPDVDRIDVVNSAATTADGNLGKHVQQCKSEWSKQPNFVLVDFWDKGDPMAAADALNGVSGASGRKTSSNETSTGSAAANGRRLGYGALLAFLSAALLLV</sequence>